<name>A0A0D0KVH7_AGRTU</name>
<evidence type="ECO:0000313" key="1">
    <source>
        <dbReference type="EMBL" id="KIQ01123.1"/>
    </source>
</evidence>
<organism evidence="1 2">
    <name type="scientific">Agrobacterium tumefaciens</name>
    <dbReference type="NCBI Taxonomy" id="358"/>
    <lineage>
        <taxon>Bacteria</taxon>
        <taxon>Pseudomonadati</taxon>
        <taxon>Pseudomonadota</taxon>
        <taxon>Alphaproteobacteria</taxon>
        <taxon>Hyphomicrobiales</taxon>
        <taxon>Rhizobiaceae</taxon>
        <taxon>Rhizobium/Agrobacterium group</taxon>
        <taxon>Agrobacterium</taxon>
        <taxon>Agrobacterium tumefaciens complex</taxon>
    </lineage>
</organism>
<protein>
    <submittedName>
        <fullName evidence="1">Uncharacterized protein</fullName>
    </submittedName>
</protein>
<gene>
    <name evidence="1" type="ORF">RU07_16230</name>
</gene>
<sequence length="351" mass="39297">MNFCVHIDTGSEVHGYFVPDGYSTVPKIHVRLDSESDVQEIYTWVFIEGARAQGAHETGNVGFVLSEANVPGLTNALSLQLSDPETGLVFYRRAQVGQYIPKKVLRIETGLVPQREIDTSVKDHFQFFEQQIEHHGFETIRQMLEIIHQPSVYVSGRIPLKNFRVYIDYNIDTTLISLRDPFVELATRLAVFSRIKATKFSFVSPRDMIIFKSVIDWFDGIDMKDESAVVKAILNAPADTLSLLSSPFTHQLVAASPADTVRLEDVSQALDVLSQFTVFDSGRDNSGYSRSIAAALDLAPTAISVRPPLDAILDLSDVIRKIGRIEHILEVDLVLYHFIEKAEKRAFDGLA</sequence>
<accession>A0A0D0KVH7</accession>
<evidence type="ECO:0000313" key="2">
    <source>
        <dbReference type="Proteomes" id="UP000035017"/>
    </source>
</evidence>
<dbReference type="Proteomes" id="UP000035017">
    <property type="component" value="Unassembled WGS sequence"/>
</dbReference>
<comment type="caution">
    <text evidence="1">The sequence shown here is derived from an EMBL/GenBank/DDBJ whole genome shotgun (WGS) entry which is preliminary data.</text>
</comment>
<proteinExistence type="predicted"/>
<dbReference type="AlphaFoldDB" id="A0A0D0KVH7"/>
<dbReference type="EMBL" id="JXQV01000015">
    <property type="protein sequence ID" value="KIQ01123.1"/>
    <property type="molecule type" value="Genomic_DNA"/>
</dbReference>
<reference evidence="1 2" key="1">
    <citation type="submission" date="2014-12" db="EMBL/GenBank/DDBJ databases">
        <title>16Stimator: statistical estimation of ribosomal gene copy numbers from draft genome assemblies.</title>
        <authorList>
            <person name="Perisin M.A."/>
            <person name="Vetter M."/>
            <person name="Gilbert J.A."/>
            <person name="Bergelson J."/>
        </authorList>
    </citation>
    <scope>NUCLEOTIDE SEQUENCE [LARGE SCALE GENOMIC DNA]</scope>
    <source>
        <strain evidence="1 2">MEJ076</strain>
    </source>
</reference>